<protein>
    <recommendedName>
        <fullName evidence="7">Prolactin-induced protein</fullName>
    </recommendedName>
</protein>
<feature type="signal peptide" evidence="8">
    <location>
        <begin position="1"/>
        <end position="26"/>
    </location>
</feature>
<dbReference type="PANTHER" id="PTHR15096:SF5">
    <property type="entry name" value="PROLACTIN-INDUCIBLE PROTEIN"/>
    <property type="match status" value="1"/>
</dbReference>
<dbReference type="SUPFAM" id="SSF81296">
    <property type="entry name" value="E set domains"/>
    <property type="match status" value="1"/>
</dbReference>
<reference evidence="9" key="2">
    <citation type="submission" date="2025-09" db="UniProtKB">
        <authorList>
            <consortium name="Ensembl"/>
        </authorList>
    </citation>
    <scope>IDENTIFICATION</scope>
</reference>
<dbReference type="GO" id="GO:0006508">
    <property type="term" value="P:proteolysis"/>
    <property type="evidence" value="ECO:0007669"/>
    <property type="project" value="TreeGrafter"/>
</dbReference>
<sequence length="135" mass="15600">MRSLQLPLRAGPAALLLVLCLQLGFNKRNLREGFFPNQEIFTLKLKVQTELRECMVVKAHLQSNPQIEGSFNYKFTRCLCEDNPVTFFWDFQTNRTAKIAIVVDIINEKNICVEDISVVPNEANRYYTVRTLFIG</sequence>
<dbReference type="Ensembl" id="ENSMMMT00000010331.1">
    <property type="protein sequence ID" value="ENSMMMP00000009053.1"/>
    <property type="gene ID" value="ENSMMMG00000008088.1"/>
</dbReference>
<dbReference type="InterPro" id="IPR013783">
    <property type="entry name" value="Ig-like_fold"/>
</dbReference>
<dbReference type="InterPro" id="IPR014756">
    <property type="entry name" value="Ig_E-set"/>
</dbReference>
<dbReference type="AlphaFoldDB" id="A0A8C5Z7C5"/>
<evidence type="ECO:0000256" key="6">
    <source>
        <dbReference type="ARBA" id="ARBA00025932"/>
    </source>
</evidence>
<dbReference type="GO" id="GO:0002682">
    <property type="term" value="P:regulation of immune system process"/>
    <property type="evidence" value="ECO:0007669"/>
    <property type="project" value="TreeGrafter"/>
</dbReference>
<evidence type="ECO:0000256" key="4">
    <source>
        <dbReference type="ARBA" id="ARBA00022729"/>
    </source>
</evidence>
<feature type="chain" id="PRO_5034321511" description="Prolactin-induced protein" evidence="8">
    <location>
        <begin position="27"/>
        <end position="135"/>
    </location>
</feature>
<comment type="similarity">
    <text evidence="2">Belongs to the PIP family.</text>
</comment>
<evidence type="ECO:0000256" key="2">
    <source>
        <dbReference type="ARBA" id="ARBA00006819"/>
    </source>
</evidence>
<evidence type="ECO:0000256" key="8">
    <source>
        <dbReference type="SAM" id="SignalP"/>
    </source>
</evidence>
<keyword evidence="3" id="KW-0964">Secreted</keyword>
<evidence type="ECO:0000256" key="3">
    <source>
        <dbReference type="ARBA" id="ARBA00022525"/>
    </source>
</evidence>
<reference evidence="9" key="1">
    <citation type="submission" date="2025-08" db="UniProtKB">
        <authorList>
            <consortium name="Ensembl"/>
        </authorList>
    </citation>
    <scope>IDENTIFICATION</scope>
</reference>
<keyword evidence="5" id="KW-1015">Disulfide bond</keyword>
<keyword evidence="10" id="KW-1185">Reference proteome</keyword>
<dbReference type="Pfam" id="PF05326">
    <property type="entry name" value="SVA"/>
    <property type="match status" value="1"/>
</dbReference>
<comment type="subunit">
    <text evidence="6">Monomer. Interacts with AZGP1.</text>
</comment>
<keyword evidence="4 8" id="KW-0732">Signal</keyword>
<evidence type="ECO:0000313" key="9">
    <source>
        <dbReference type="Ensembl" id="ENSMMMP00000009053.1"/>
    </source>
</evidence>
<comment type="subcellular location">
    <subcellularLocation>
        <location evidence="1">Secreted</location>
    </subcellularLocation>
</comment>
<dbReference type="PANTHER" id="PTHR15096">
    <property type="entry name" value="PROLACTIN-INDUCIBLE PROTEIN/SEMINAL VESICLE ANTIGEN"/>
    <property type="match status" value="1"/>
</dbReference>
<gene>
    <name evidence="9" type="primary">LOC107149094</name>
</gene>
<proteinExistence type="inferred from homology"/>
<dbReference type="InterPro" id="IPR007990">
    <property type="entry name" value="PIP"/>
</dbReference>
<evidence type="ECO:0000256" key="5">
    <source>
        <dbReference type="ARBA" id="ARBA00023157"/>
    </source>
</evidence>
<dbReference type="Proteomes" id="UP000694407">
    <property type="component" value="Unplaced"/>
</dbReference>
<name>A0A8C5Z7C5_MARMA</name>
<accession>A0A8C5Z7C5</accession>
<dbReference type="GO" id="GO:0004190">
    <property type="term" value="F:aspartic-type endopeptidase activity"/>
    <property type="evidence" value="ECO:0007669"/>
    <property type="project" value="TreeGrafter"/>
</dbReference>
<evidence type="ECO:0000313" key="10">
    <source>
        <dbReference type="Proteomes" id="UP000694407"/>
    </source>
</evidence>
<organism evidence="9 10">
    <name type="scientific">Marmota marmota marmota</name>
    <name type="common">Alpine marmot</name>
    <dbReference type="NCBI Taxonomy" id="9994"/>
    <lineage>
        <taxon>Eukaryota</taxon>
        <taxon>Metazoa</taxon>
        <taxon>Chordata</taxon>
        <taxon>Craniata</taxon>
        <taxon>Vertebrata</taxon>
        <taxon>Euteleostomi</taxon>
        <taxon>Mammalia</taxon>
        <taxon>Eutheria</taxon>
        <taxon>Euarchontoglires</taxon>
        <taxon>Glires</taxon>
        <taxon>Rodentia</taxon>
        <taxon>Sciuromorpha</taxon>
        <taxon>Sciuridae</taxon>
        <taxon>Xerinae</taxon>
        <taxon>Marmotini</taxon>
        <taxon>Marmota</taxon>
    </lineage>
</organism>
<evidence type="ECO:0000256" key="1">
    <source>
        <dbReference type="ARBA" id="ARBA00004613"/>
    </source>
</evidence>
<dbReference type="Gene3D" id="2.60.40.10">
    <property type="entry name" value="Immunoglobulins"/>
    <property type="match status" value="1"/>
</dbReference>
<dbReference type="GeneTree" id="ENSGT00390000002099"/>
<evidence type="ECO:0000256" key="7">
    <source>
        <dbReference type="ARBA" id="ARBA00032342"/>
    </source>
</evidence>
<dbReference type="GO" id="GO:0005615">
    <property type="term" value="C:extracellular space"/>
    <property type="evidence" value="ECO:0007669"/>
    <property type="project" value="TreeGrafter"/>
</dbReference>